<feature type="compositionally biased region" description="Polar residues" evidence="1">
    <location>
        <begin position="176"/>
        <end position="194"/>
    </location>
</feature>
<dbReference type="SUPFAM" id="SSF141678">
    <property type="entry name" value="MAL13P1.257-like"/>
    <property type="match status" value="2"/>
</dbReference>
<dbReference type="GO" id="GO:0005525">
    <property type="term" value="F:GTP binding"/>
    <property type="evidence" value="ECO:0007669"/>
    <property type="project" value="InterPro"/>
</dbReference>
<keyword evidence="4" id="KW-1185">Reference proteome</keyword>
<dbReference type="InterPro" id="IPR008584">
    <property type="entry name" value="CXXC_Zn-binding_euk"/>
</dbReference>
<feature type="region of interest" description="Disordered" evidence="1">
    <location>
        <begin position="122"/>
        <end position="143"/>
    </location>
</feature>
<dbReference type="InterPro" id="IPR016496">
    <property type="entry name" value="GTPase_HflX"/>
</dbReference>
<feature type="compositionally biased region" description="Basic and acidic residues" evidence="1">
    <location>
        <begin position="132"/>
        <end position="143"/>
    </location>
</feature>
<dbReference type="GO" id="GO:0043022">
    <property type="term" value="F:ribosome binding"/>
    <property type="evidence" value="ECO:0007669"/>
    <property type="project" value="TreeGrafter"/>
</dbReference>
<feature type="region of interest" description="Disordered" evidence="1">
    <location>
        <begin position="169"/>
        <end position="222"/>
    </location>
</feature>
<accession>A0A0B2VN62</accession>
<dbReference type="Proteomes" id="UP000031036">
    <property type="component" value="Unassembled WGS sequence"/>
</dbReference>
<dbReference type="PROSITE" id="PS51705">
    <property type="entry name" value="G_HFLX"/>
    <property type="match status" value="1"/>
</dbReference>
<dbReference type="InterPro" id="IPR027417">
    <property type="entry name" value="P-loop_NTPase"/>
</dbReference>
<gene>
    <name evidence="3" type="primary">GTPBP6</name>
    <name evidence="3" type="ORF">Tcan_06457</name>
</gene>
<proteinExistence type="predicted"/>
<dbReference type="InterPro" id="IPR006073">
    <property type="entry name" value="GTP-bd"/>
</dbReference>
<feature type="domain" description="Hflx-type G" evidence="2">
    <location>
        <begin position="515"/>
        <end position="679"/>
    </location>
</feature>
<evidence type="ECO:0000259" key="2">
    <source>
        <dbReference type="PROSITE" id="PS51705"/>
    </source>
</evidence>
<dbReference type="PANTHER" id="PTHR10229:SF0">
    <property type="entry name" value="GTP-BINDING PROTEIN 6-RELATED"/>
    <property type="match status" value="1"/>
</dbReference>
<dbReference type="AlphaFoldDB" id="A0A0B2VN62"/>
<organism evidence="3 4">
    <name type="scientific">Toxocara canis</name>
    <name type="common">Canine roundworm</name>
    <dbReference type="NCBI Taxonomy" id="6265"/>
    <lineage>
        <taxon>Eukaryota</taxon>
        <taxon>Metazoa</taxon>
        <taxon>Ecdysozoa</taxon>
        <taxon>Nematoda</taxon>
        <taxon>Chromadorea</taxon>
        <taxon>Rhabditida</taxon>
        <taxon>Spirurina</taxon>
        <taxon>Ascaridomorpha</taxon>
        <taxon>Ascaridoidea</taxon>
        <taxon>Toxocaridae</taxon>
        <taxon>Toxocara</taxon>
    </lineage>
</organism>
<dbReference type="FunFam" id="3.40.50.300:FF:000886">
    <property type="entry name" value="Putative GTP-binding protein 6"/>
    <property type="match status" value="1"/>
</dbReference>
<dbReference type="InterPro" id="IPR042108">
    <property type="entry name" value="GTPase_HflX_N_sf"/>
</dbReference>
<name>A0A0B2VN62_TOXCA</name>
<dbReference type="CDD" id="cd01878">
    <property type="entry name" value="HflX"/>
    <property type="match status" value="1"/>
</dbReference>
<dbReference type="InterPro" id="IPR030394">
    <property type="entry name" value="G_HFLX_dom"/>
</dbReference>
<dbReference type="GO" id="GO:0005737">
    <property type="term" value="C:cytoplasm"/>
    <property type="evidence" value="ECO:0007669"/>
    <property type="project" value="TreeGrafter"/>
</dbReference>
<comment type="caution">
    <text evidence="3">The sequence shown here is derived from an EMBL/GenBank/DDBJ whole genome shotgun (WGS) entry which is preliminary data.</text>
</comment>
<dbReference type="Gene3D" id="3.40.50.300">
    <property type="entry name" value="P-loop containing nucleotide triphosphate hydrolases"/>
    <property type="match status" value="1"/>
</dbReference>
<feature type="compositionally biased region" description="Low complexity" evidence="1">
    <location>
        <begin position="195"/>
        <end position="216"/>
    </location>
</feature>
<dbReference type="STRING" id="6265.A0A0B2VN62"/>
<protein>
    <submittedName>
        <fullName evidence="3">Putative GTP-binding protein 6</fullName>
    </submittedName>
</protein>
<sequence length="915" mass="101627">MLKHEVALDMAIVLFRTGTSCKESSPPVEVVPEKVVASGVKKGRENLLVGGGHSARVGMVLEKATRIRAKFEHEERLRNEGKALLARGSVAHDTAQPTSSSHSDYTENRKIVDGYLKGLGSKIGGSSPNVRPPEKELPHSRKRILDLPIPKTVSLDLVGEILAPKQTQVERYIPSKPTTSGDASPLLTTFSSPRTSSHLLHQDLSTSSTDTTPTLHNSPSVSGYSQLNEALISSGCSDSTKKPRLDGSAINNAEVAVMARAGVFLGSWGRNQGRRESGAGARLALSQLMLEPNRAEDGARSSDKMGLEWKPGYLEGWGRELALSQLMLEPNRAEDGARSSDKMGLEWKPGYLEGWGRDSVIVGTDYNTKKKRIWAQGRLDALAELKEKQRATALMLNVNLLSPLQQAELFSFFRVPIFDRYNIVLLIFKMFARTKEARLQTELAEIPYIRHRLKCIDAEHVDPSVLHVNFSTSIKGDKLEILRFREQTLRKRIKAVVEEKVTTASKETAQRGIAATVALVGYTNAGKSSLIRRLTGDKSIFVEDRLFATLDASAHFCRLPSGTPILLTDTIGFISDLPVQLFASFHATLSHVVNADLLLLVEDVSHPDRAAQREVVIETLSALSVKRSLVNSILVVGNKCDKLEPHASRQPDLFYISCLNGTGMKQLIAEIDKKVMALRGRIIRHLKLRNGSPAFAYLYKESLIIKEPTPVDDGNFLLCTVVMDDAQFSKFRARFTLSAKGAQQNHARIPYVNLLQPLISLELKATLLNVTGLQPSDPKNFRWFMKIRCMNCGEQPEHWQYVTAVIRCMNCGEQPEHWQYVTAVESLEMPGSRGEANLIAKCKLCGRVNSLDIIKDSFQAYTIEGNEQYQPIVKFDCRGVEPTEFDPREWADYDEKSSVATEITELDARFVLSKK</sequence>
<dbReference type="Pfam" id="PF05907">
    <property type="entry name" value="CXXC_Zn-b_euk"/>
    <property type="match status" value="2"/>
</dbReference>
<evidence type="ECO:0000313" key="3">
    <source>
        <dbReference type="EMBL" id="KHN83008.1"/>
    </source>
</evidence>
<dbReference type="Gene3D" id="3.40.50.11060">
    <property type="entry name" value="GTPase HflX, N-terminal domain"/>
    <property type="match status" value="1"/>
</dbReference>
<reference evidence="3 4" key="1">
    <citation type="submission" date="2014-11" db="EMBL/GenBank/DDBJ databases">
        <title>Genetic blueprint of the zoonotic pathogen Toxocara canis.</title>
        <authorList>
            <person name="Zhu X.-Q."/>
            <person name="Korhonen P.K."/>
            <person name="Cai H."/>
            <person name="Young N.D."/>
            <person name="Nejsum P."/>
            <person name="von Samson-Himmelstjerna G."/>
            <person name="Boag P.R."/>
            <person name="Tan P."/>
            <person name="Li Q."/>
            <person name="Min J."/>
            <person name="Yang Y."/>
            <person name="Wang X."/>
            <person name="Fang X."/>
            <person name="Hall R.S."/>
            <person name="Hofmann A."/>
            <person name="Sternberg P.W."/>
            <person name="Jex A.R."/>
            <person name="Gasser R.B."/>
        </authorList>
    </citation>
    <scope>NUCLEOTIDE SEQUENCE [LARGE SCALE GENOMIC DNA]</scope>
    <source>
        <strain evidence="3">PN_DK_2014</strain>
    </source>
</reference>
<dbReference type="EMBL" id="JPKZ01001277">
    <property type="protein sequence ID" value="KHN83008.1"/>
    <property type="molecule type" value="Genomic_DNA"/>
</dbReference>
<evidence type="ECO:0000256" key="1">
    <source>
        <dbReference type="SAM" id="MobiDB-lite"/>
    </source>
</evidence>
<dbReference type="Pfam" id="PF01926">
    <property type="entry name" value="MMR_HSR1"/>
    <property type="match status" value="1"/>
</dbReference>
<evidence type="ECO:0000313" key="4">
    <source>
        <dbReference type="Proteomes" id="UP000031036"/>
    </source>
</evidence>
<dbReference type="OrthoDB" id="10268034at2759"/>
<dbReference type="SUPFAM" id="SSF52540">
    <property type="entry name" value="P-loop containing nucleoside triphosphate hydrolases"/>
    <property type="match status" value="1"/>
</dbReference>
<dbReference type="PANTHER" id="PTHR10229">
    <property type="entry name" value="GTP-BINDING PROTEIN HFLX"/>
    <property type="match status" value="1"/>
</dbReference>